<sequence>MEVLKKISILSIAGIMFSCGGNNNSKDLDTPAKGDIIVAVDESFKPIIDAEKTAFMEMYKYTKINAVYKPENEAIADMLNDKARIAVVTRELNEKEKKIFTDQQISYRSYRIAADGIALITNKSNQDTLISVNDLEALMKGTKKKWSDIVQGGSGEDVVLVFDNINSSNLTFLMNKFGISTKAKIPIYAAKSNQEVIEYVKTHSNAIGVIGNNWVSDGDDPASLGFIRSINVMSVTEAKNPRKEDYYQPFGYNLALKKYPLRREIRGILKEAHMGLGTGFINYMCGDAGQLIALKGGLIPLTRPINIRPVQINN</sequence>
<dbReference type="Gene3D" id="3.40.190.10">
    <property type="entry name" value="Periplasmic binding protein-like II"/>
    <property type="match status" value="2"/>
</dbReference>
<dbReference type="RefSeq" id="WP_092019059.1">
    <property type="nucleotide sequence ID" value="NZ_FOXH01000015.1"/>
</dbReference>
<dbReference type="EMBL" id="FOXH01000015">
    <property type="protein sequence ID" value="SFQ33447.1"/>
    <property type="molecule type" value="Genomic_DNA"/>
</dbReference>
<dbReference type="InterPro" id="IPR050811">
    <property type="entry name" value="Phosphate_ABC_transporter"/>
</dbReference>
<dbReference type="PROSITE" id="PS51257">
    <property type="entry name" value="PROKAR_LIPOPROTEIN"/>
    <property type="match status" value="1"/>
</dbReference>
<organism evidence="3 4">
    <name type="scientific">Pseudarcicella hirudinis</name>
    <dbReference type="NCBI Taxonomy" id="1079859"/>
    <lineage>
        <taxon>Bacteria</taxon>
        <taxon>Pseudomonadati</taxon>
        <taxon>Bacteroidota</taxon>
        <taxon>Cytophagia</taxon>
        <taxon>Cytophagales</taxon>
        <taxon>Flectobacillaceae</taxon>
        <taxon>Pseudarcicella</taxon>
    </lineage>
</organism>
<gene>
    <name evidence="3" type="ORF">SAMN04515674_11580</name>
</gene>
<dbReference type="PANTHER" id="PTHR30570:SF1">
    <property type="entry name" value="PHOSPHATE-BINDING PROTEIN PSTS"/>
    <property type="match status" value="1"/>
</dbReference>
<reference evidence="3 4" key="1">
    <citation type="submission" date="2016-10" db="EMBL/GenBank/DDBJ databases">
        <authorList>
            <person name="de Groot N.N."/>
        </authorList>
    </citation>
    <scope>NUCLEOTIDE SEQUENCE [LARGE SCALE GENOMIC DNA]</scope>
    <source>
        <strain evidence="4">E92,LMG 26720,CCM 7988</strain>
    </source>
</reference>
<dbReference type="Proteomes" id="UP000199306">
    <property type="component" value="Unassembled WGS sequence"/>
</dbReference>
<proteinExistence type="predicted"/>
<protein>
    <submittedName>
        <fullName evidence="3">Phosphate transport system substrate-binding protein</fullName>
    </submittedName>
</protein>
<dbReference type="PANTHER" id="PTHR30570">
    <property type="entry name" value="PERIPLASMIC PHOSPHATE BINDING COMPONENT OF PHOSPHATE ABC TRANSPORTER"/>
    <property type="match status" value="1"/>
</dbReference>
<evidence type="ECO:0000313" key="3">
    <source>
        <dbReference type="EMBL" id="SFQ33447.1"/>
    </source>
</evidence>
<dbReference type="AlphaFoldDB" id="A0A1I5XP09"/>
<keyword evidence="1" id="KW-0732">Signal</keyword>
<accession>A0A1I5XP09</accession>
<dbReference type="Pfam" id="PF12849">
    <property type="entry name" value="PBP_like_2"/>
    <property type="match status" value="1"/>
</dbReference>
<evidence type="ECO:0000313" key="4">
    <source>
        <dbReference type="Proteomes" id="UP000199306"/>
    </source>
</evidence>
<evidence type="ECO:0000256" key="1">
    <source>
        <dbReference type="ARBA" id="ARBA00022729"/>
    </source>
</evidence>
<name>A0A1I5XP09_9BACT</name>
<dbReference type="OrthoDB" id="1450880at2"/>
<evidence type="ECO:0000259" key="2">
    <source>
        <dbReference type="Pfam" id="PF12849"/>
    </source>
</evidence>
<dbReference type="SUPFAM" id="SSF53850">
    <property type="entry name" value="Periplasmic binding protein-like II"/>
    <property type="match status" value="1"/>
</dbReference>
<keyword evidence="4" id="KW-1185">Reference proteome</keyword>
<dbReference type="STRING" id="1079859.SAMN04515674_11580"/>
<feature type="domain" description="PBP" evidence="2">
    <location>
        <begin position="29"/>
        <end position="286"/>
    </location>
</feature>
<dbReference type="InterPro" id="IPR024370">
    <property type="entry name" value="PBP_domain"/>
</dbReference>